<dbReference type="GO" id="GO:0010038">
    <property type="term" value="P:response to metal ion"/>
    <property type="evidence" value="ECO:0007669"/>
    <property type="project" value="InterPro"/>
</dbReference>
<comment type="similarity">
    <text evidence="1">Belongs to the CutA family.</text>
</comment>
<gene>
    <name evidence="2" type="ORF">BOW51_00610</name>
</gene>
<evidence type="ECO:0000313" key="2">
    <source>
        <dbReference type="EMBL" id="OOZ37801.1"/>
    </source>
</evidence>
<reference evidence="2 3" key="1">
    <citation type="submission" date="2016-11" db="EMBL/GenBank/DDBJ databases">
        <title>Mixed transmission modes and dynamic genome evolution in an obligate animal-bacterial symbiosis.</title>
        <authorList>
            <person name="Russell S.L."/>
            <person name="Corbett-Detig R.B."/>
            <person name="Cavanaugh C.M."/>
        </authorList>
    </citation>
    <scope>NUCLEOTIDE SEQUENCE [LARGE SCALE GENOMIC DNA]</scope>
    <source>
        <strain evidence="2">Se-Cadez</strain>
    </source>
</reference>
<dbReference type="Pfam" id="PF03091">
    <property type="entry name" value="CutA1"/>
    <property type="match status" value="1"/>
</dbReference>
<evidence type="ECO:0000256" key="1">
    <source>
        <dbReference type="ARBA" id="ARBA00010169"/>
    </source>
</evidence>
<dbReference type="AlphaFoldDB" id="A0A1T2KYB6"/>
<comment type="caution">
    <text evidence="2">The sequence shown here is derived from an EMBL/GenBank/DDBJ whole genome shotgun (WGS) entry which is preliminary data.</text>
</comment>
<dbReference type="OrthoDB" id="37622at2"/>
<accession>A0A1T2KYB6</accession>
<dbReference type="InterPro" id="IPR004323">
    <property type="entry name" value="Ion_tolerance_CutA"/>
</dbReference>
<dbReference type="EMBL" id="MPRJ01000002">
    <property type="protein sequence ID" value="OOZ37801.1"/>
    <property type="molecule type" value="Genomic_DNA"/>
</dbReference>
<organism evidence="2 3">
    <name type="scientific">Solemya velesiana gill symbiont</name>
    <dbReference type="NCBI Taxonomy" id="1918948"/>
    <lineage>
        <taxon>Bacteria</taxon>
        <taxon>Pseudomonadati</taxon>
        <taxon>Pseudomonadota</taxon>
        <taxon>Gammaproteobacteria</taxon>
        <taxon>sulfur-oxidizing symbionts</taxon>
    </lineage>
</organism>
<dbReference type="SUPFAM" id="SSF54913">
    <property type="entry name" value="GlnB-like"/>
    <property type="match status" value="1"/>
</dbReference>
<proteinExistence type="inferred from homology"/>
<dbReference type="PANTHER" id="PTHR23419:SF8">
    <property type="entry name" value="FI09726P"/>
    <property type="match status" value="1"/>
</dbReference>
<sequence length="108" mass="12171">MPADTLLIYCTCPDLKTAEEIAGQLVDDGLAACVNLVPGIVSIYQWQGERDRAEESLLLIKTSQPRYRELEKKIVTLHPYELPEIIVVPVEQGLPGYLDWVKQCTTEK</sequence>
<evidence type="ECO:0000313" key="3">
    <source>
        <dbReference type="Proteomes" id="UP000190896"/>
    </source>
</evidence>
<dbReference type="Gene3D" id="3.30.70.120">
    <property type="match status" value="1"/>
</dbReference>
<dbReference type="RefSeq" id="WP_078485598.1">
    <property type="nucleotide sequence ID" value="NZ_MPRJ01000002.1"/>
</dbReference>
<keyword evidence="3" id="KW-1185">Reference proteome</keyword>
<name>A0A1T2KYB6_9GAMM</name>
<dbReference type="Proteomes" id="UP000190896">
    <property type="component" value="Unassembled WGS sequence"/>
</dbReference>
<dbReference type="GO" id="GO:0005507">
    <property type="term" value="F:copper ion binding"/>
    <property type="evidence" value="ECO:0007669"/>
    <property type="project" value="TreeGrafter"/>
</dbReference>
<dbReference type="InterPro" id="IPR011322">
    <property type="entry name" value="N-reg_PII-like_a/b"/>
</dbReference>
<dbReference type="InterPro" id="IPR015867">
    <property type="entry name" value="N-reg_PII/ATP_PRibTrfase_C"/>
</dbReference>
<protein>
    <submittedName>
        <fullName evidence="2">Divalent-cation tolerance protein CutA</fullName>
    </submittedName>
</protein>
<dbReference type="PANTHER" id="PTHR23419">
    <property type="entry name" value="DIVALENT CATION TOLERANCE CUTA-RELATED"/>
    <property type="match status" value="1"/>
</dbReference>